<gene>
    <name evidence="1" type="ORF">E5357_03930</name>
</gene>
<reference evidence="1" key="1">
    <citation type="submission" date="2019-04" db="EMBL/GenBank/DDBJ databases">
        <title>Microbes associate with the intestines of laboratory mice.</title>
        <authorList>
            <person name="Navarre W."/>
            <person name="Wong E."/>
            <person name="Huang K."/>
            <person name="Tropini C."/>
            <person name="Ng K."/>
            <person name="Yu B."/>
        </authorList>
    </citation>
    <scope>NUCLEOTIDE SEQUENCE</scope>
    <source>
        <strain evidence="1">NM72_1-8</strain>
    </source>
</reference>
<evidence type="ECO:0000313" key="2">
    <source>
        <dbReference type="Proteomes" id="UP000307720"/>
    </source>
</evidence>
<accession>A0AC61R1E4</accession>
<keyword evidence="2" id="KW-1185">Reference proteome</keyword>
<evidence type="ECO:0000313" key="1">
    <source>
        <dbReference type="EMBL" id="TGX99883.1"/>
    </source>
</evidence>
<proteinExistence type="predicted"/>
<comment type="caution">
    <text evidence="1">The sequence shown here is derived from an EMBL/GenBank/DDBJ whole genome shotgun (WGS) entry which is preliminary data.</text>
</comment>
<organism evidence="1 2">
    <name type="scientific">Hominisplanchenecus murintestinalis</name>
    <dbReference type="NCBI Taxonomy" id="2941517"/>
    <lineage>
        <taxon>Bacteria</taxon>
        <taxon>Bacillati</taxon>
        <taxon>Bacillota</taxon>
        <taxon>Clostridia</taxon>
        <taxon>Lachnospirales</taxon>
        <taxon>Lachnospiraceae</taxon>
        <taxon>Hominisplanchenecus</taxon>
    </lineage>
</organism>
<dbReference type="EC" id="6.3.4.15" evidence="1"/>
<name>A0AC61R1E4_9FIRM</name>
<dbReference type="EMBL" id="SRZB01000004">
    <property type="protein sequence ID" value="TGX99883.1"/>
    <property type="molecule type" value="Genomic_DNA"/>
</dbReference>
<sequence length="326" mass="35703">MKSEILHILRSQDGYVSGQELCERFGVSRTAVWKTINQLKEEGYEIEAVPNKGYHITACPDVVSAEEVKSLLETRWAGQNIAHFAAVDSTNNKAKRMAEEGAPHGTLVIADEQTGGRGRRGRSWNTIPGAAIAMTLVIRPELPPERASMVTLLMGMAVASGCRELLGLPVGIKWPNDAVLDGKKICGILTEMSMEMDAINYLVIGTGINVNMDEFPEEISQVATSLSIHAGHTVNRAEVICRCMKYFEQYYEAFAAAGNLSGLKNIYNEMLVNRDAEVRVLEPGNEYTGISRGINDLGELLVEREDRSVTAVFAGEVSVRGVYGYT</sequence>
<protein>
    <submittedName>
        <fullName evidence="1">Biotin--[acetyl-CoA-carboxylase] ligase</fullName>
        <ecNumber evidence="1">6.3.4.15</ecNumber>
    </submittedName>
</protein>
<dbReference type="Proteomes" id="UP000307720">
    <property type="component" value="Unassembled WGS sequence"/>
</dbReference>
<keyword evidence="1" id="KW-0436">Ligase</keyword>